<dbReference type="Pfam" id="PF01432">
    <property type="entry name" value="Peptidase_M3"/>
    <property type="match status" value="1"/>
</dbReference>
<comment type="cofactor">
    <cofactor evidence="10">
        <name>Zn(2+)</name>
        <dbReference type="ChEBI" id="CHEBI:29105"/>
    </cofactor>
    <text evidence="10">Binds 1 zinc ion.</text>
</comment>
<sequence length="706" mass="80495">MYSSICRRQCLLRATVNLEYLQKNGLSIWSPLAEAFNTRPSHKFNYRRENIGLFGVPELTSSEGFNNIEHKCIKNTNNFINEALSNERNTKMVEIFDNMSDSLCQVADLAEFIRLAHPDNKYRRAAENACCAVSGVVEKLNTNLSLYRALKEAVNKLDIDKNTVVDKHVGELFLIDFEQCGIHLPKLERNKVVALTDEILSLGQQFVANSSTPRLINKFNLPNNVRNILTSDGDTIVVSGLYTDSVDPLAREMAYRIFLHPDPNQDLILNRMLSCRHELARLCGFSTYGHRALKGSICEHPEQVMSFLTKLSQDIWSKSKADFATMTKMKAVENAHCGPVMAWDVPYFTQKAKKDWFRVSTKEYSPYFSLGACMDGLNTLFEALYGVQLVNSEVSPGECWSPDVYKLSVVHETEGLLGHIYCDFYERTEKPNQDCHFTIRGGRYLADGTYQQPIVVLMLNLPTPRWSSPSLLSPSMVDNLFHEMGHAMHSMLARTRYQHVSGTRCSTDFAEVPSILMEYFASDHRVLRKFARHFQTQQPISEDMLQRLCASKRLFTASETQLQIFYAAIDQKYHGLHPLAGSTTEVLANTQKDFYCLPHIPNTAWQLRFSHLVGYGAKYYSYLVSRALAYSVWTQYFEKDPFNRENGQKYREECLSHGGGKHPRSLVADFLKVDPKPEVLAGFLINEIDFHQSQVDMVLGKNKMVS</sequence>
<dbReference type="Gene3D" id="1.10.1370.10">
    <property type="entry name" value="Neurolysin, domain 3"/>
    <property type="match status" value="1"/>
</dbReference>
<evidence type="ECO:0000256" key="5">
    <source>
        <dbReference type="ARBA" id="ARBA00022801"/>
    </source>
</evidence>
<keyword evidence="13" id="KW-1185">Reference proteome</keyword>
<comment type="similarity">
    <text evidence="2 10">Belongs to the peptidase M3 family.</text>
</comment>
<dbReference type="FunFam" id="3.40.390.10:FF:000013">
    <property type="entry name" value="Mitochondrial intermediate peptidase"/>
    <property type="match status" value="1"/>
</dbReference>
<dbReference type="AlphaFoldDB" id="A0A9P0CPI1"/>
<evidence type="ECO:0000256" key="4">
    <source>
        <dbReference type="ARBA" id="ARBA00022723"/>
    </source>
</evidence>
<evidence type="ECO:0000256" key="10">
    <source>
        <dbReference type="RuleBase" id="RU003435"/>
    </source>
</evidence>
<keyword evidence="7" id="KW-0809">Transit peptide</keyword>
<reference evidence="12" key="1">
    <citation type="submission" date="2022-01" db="EMBL/GenBank/DDBJ databases">
        <authorList>
            <person name="King R."/>
        </authorList>
    </citation>
    <scope>NUCLEOTIDE SEQUENCE</scope>
</reference>
<dbReference type="InterPro" id="IPR024079">
    <property type="entry name" value="MetalloPept_cat_dom_sf"/>
</dbReference>
<evidence type="ECO:0000256" key="9">
    <source>
        <dbReference type="ARBA" id="ARBA00023128"/>
    </source>
</evidence>
<feature type="domain" description="Peptidase M3A/M3B catalytic" evidence="11">
    <location>
        <begin position="242"/>
        <end position="678"/>
    </location>
</feature>
<protein>
    <recommendedName>
        <fullName evidence="11">Peptidase M3A/M3B catalytic domain-containing protein</fullName>
    </recommendedName>
</protein>
<evidence type="ECO:0000256" key="7">
    <source>
        <dbReference type="ARBA" id="ARBA00022946"/>
    </source>
</evidence>
<dbReference type="GO" id="GO:0005739">
    <property type="term" value="C:mitochondrion"/>
    <property type="evidence" value="ECO:0007669"/>
    <property type="project" value="UniProtKB-SubCell"/>
</dbReference>
<keyword evidence="5 10" id="KW-0378">Hydrolase</keyword>
<accession>A0A9P0CPI1</accession>
<dbReference type="PANTHER" id="PTHR11804:SF79">
    <property type="entry name" value="MITOCHONDRIAL INTERMEDIATE PEPTIDASE"/>
    <property type="match status" value="1"/>
</dbReference>
<dbReference type="InterPro" id="IPR001567">
    <property type="entry name" value="Pept_M3A_M3B_dom"/>
</dbReference>
<evidence type="ECO:0000259" key="11">
    <source>
        <dbReference type="Pfam" id="PF01432"/>
    </source>
</evidence>
<dbReference type="Proteomes" id="UP001153636">
    <property type="component" value="Chromosome 13"/>
</dbReference>
<evidence type="ECO:0000256" key="6">
    <source>
        <dbReference type="ARBA" id="ARBA00022833"/>
    </source>
</evidence>
<evidence type="ECO:0000313" key="13">
    <source>
        <dbReference type="Proteomes" id="UP001153636"/>
    </source>
</evidence>
<dbReference type="InterPro" id="IPR024077">
    <property type="entry name" value="Neurolysin/TOP_dom2"/>
</dbReference>
<dbReference type="Gene3D" id="3.40.390.10">
    <property type="entry name" value="Collagenase (Catalytic Domain)"/>
    <property type="match status" value="1"/>
</dbReference>
<comment type="subcellular location">
    <subcellularLocation>
        <location evidence="1">Mitochondrion</location>
    </subcellularLocation>
</comment>
<dbReference type="GO" id="GO:0006627">
    <property type="term" value="P:protein processing involved in protein targeting to mitochondrion"/>
    <property type="evidence" value="ECO:0007669"/>
    <property type="project" value="TreeGrafter"/>
</dbReference>
<dbReference type="InterPro" id="IPR033851">
    <property type="entry name" value="M3A_MIP"/>
</dbReference>
<name>A0A9P0CPI1_9CUCU</name>
<dbReference type="PANTHER" id="PTHR11804">
    <property type="entry name" value="PROTEASE M3 THIMET OLIGOPEPTIDASE-RELATED"/>
    <property type="match status" value="1"/>
</dbReference>
<gene>
    <name evidence="12" type="ORF">PSYICH_LOCUS4122</name>
</gene>
<proteinExistence type="inferred from homology"/>
<organism evidence="12 13">
    <name type="scientific">Psylliodes chrysocephalus</name>
    <dbReference type="NCBI Taxonomy" id="3402493"/>
    <lineage>
        <taxon>Eukaryota</taxon>
        <taxon>Metazoa</taxon>
        <taxon>Ecdysozoa</taxon>
        <taxon>Arthropoda</taxon>
        <taxon>Hexapoda</taxon>
        <taxon>Insecta</taxon>
        <taxon>Pterygota</taxon>
        <taxon>Neoptera</taxon>
        <taxon>Endopterygota</taxon>
        <taxon>Coleoptera</taxon>
        <taxon>Polyphaga</taxon>
        <taxon>Cucujiformia</taxon>
        <taxon>Chrysomeloidea</taxon>
        <taxon>Chrysomelidae</taxon>
        <taxon>Galerucinae</taxon>
        <taxon>Alticini</taxon>
        <taxon>Psylliodes</taxon>
    </lineage>
</organism>
<dbReference type="EMBL" id="OV651825">
    <property type="protein sequence ID" value="CAH1102377.1"/>
    <property type="molecule type" value="Genomic_DNA"/>
</dbReference>
<dbReference type="CDD" id="cd06457">
    <property type="entry name" value="M3A_MIP"/>
    <property type="match status" value="1"/>
</dbReference>
<keyword evidence="8 10" id="KW-0482">Metalloprotease</keyword>
<keyword evidence="4 10" id="KW-0479">Metal-binding</keyword>
<dbReference type="InterPro" id="IPR045090">
    <property type="entry name" value="Pept_M3A_M3B"/>
</dbReference>
<keyword evidence="9" id="KW-0496">Mitochondrion</keyword>
<dbReference type="SUPFAM" id="SSF55486">
    <property type="entry name" value="Metalloproteases ('zincins'), catalytic domain"/>
    <property type="match status" value="1"/>
</dbReference>
<dbReference type="OrthoDB" id="17530at2759"/>
<evidence type="ECO:0000313" key="12">
    <source>
        <dbReference type="EMBL" id="CAH1102377.1"/>
    </source>
</evidence>
<evidence type="ECO:0000256" key="2">
    <source>
        <dbReference type="ARBA" id="ARBA00006040"/>
    </source>
</evidence>
<dbReference type="GO" id="GO:0004222">
    <property type="term" value="F:metalloendopeptidase activity"/>
    <property type="evidence" value="ECO:0007669"/>
    <property type="project" value="InterPro"/>
</dbReference>
<dbReference type="GO" id="GO:0006518">
    <property type="term" value="P:peptide metabolic process"/>
    <property type="evidence" value="ECO:0007669"/>
    <property type="project" value="TreeGrafter"/>
</dbReference>
<dbReference type="GO" id="GO:0046872">
    <property type="term" value="F:metal ion binding"/>
    <property type="evidence" value="ECO:0007669"/>
    <property type="project" value="UniProtKB-UniRule"/>
</dbReference>
<evidence type="ECO:0000256" key="3">
    <source>
        <dbReference type="ARBA" id="ARBA00022670"/>
    </source>
</evidence>
<evidence type="ECO:0000256" key="1">
    <source>
        <dbReference type="ARBA" id="ARBA00004173"/>
    </source>
</evidence>
<evidence type="ECO:0000256" key="8">
    <source>
        <dbReference type="ARBA" id="ARBA00023049"/>
    </source>
</evidence>
<keyword evidence="6 10" id="KW-0862">Zinc</keyword>
<keyword evidence="3 10" id="KW-0645">Protease</keyword>